<protein>
    <submittedName>
        <fullName evidence="1">Uncharacterized protein</fullName>
    </submittedName>
</protein>
<comment type="caution">
    <text evidence="1">The sequence shown here is derived from an EMBL/GenBank/DDBJ whole genome shotgun (WGS) entry which is preliminary data.</text>
</comment>
<keyword evidence="2" id="KW-1185">Reference proteome</keyword>
<dbReference type="Proteomes" id="UP000031535">
    <property type="component" value="Unassembled WGS sequence"/>
</dbReference>
<sequence>MGDAVGLTVECVISQAAFFVDDRYRVTTGGDASFEQAMQRQILRIVDGGGIEGFQQLPAFSLWQHRQVLQRRFGALLQGIDQTVQGPLHIGADPPGRNHRNGLGGQQEVLALIVDVEGQRIVGAFLTAQGLHAVPGRQRLVGHGNAAVAIVEQGAEQRQRRAYAAATLGQRQGRMLMAEQRGQFVVGGLDPFPRAPTAEDHPQRQGIDKHAQGTVGTFATLHPAHQHGAEHHVVAGRNPAQYLGPGQMHQAGGTDPQLAGLGPQTATQRNAQRQAGFIDTLNINLLQAEWQGRLVDSTESFAEETLVLFLAHAQASLGHIVTIRYRRAQLRLLAQQIGLHLVLHHIHRGVVHGQVMEQQQGQPALVLRIPGMDQAQHRCLADIQTIVPRVETLVQLARHSTALRVRLQALAHQLRLTPDHLHRLVEAFPDQRGAQDVMTLDHELQGVGEFFQALLAVEGELRLQHVGVTLLRAEVVIENAGLQRRQGIDILDVGNATRHRGDDPVDGGLVQVRQRQQFRGDPRTIEGDAIGRHADFTATAHRRGQRGQGRLAEQHPHIGAQAGLAHTLDQRHRQQ</sequence>
<dbReference type="STRING" id="226910.UCMB321_5575"/>
<organism evidence="1 2">
    <name type="scientific">Pseudomonas batumici</name>
    <dbReference type="NCBI Taxonomy" id="226910"/>
    <lineage>
        <taxon>Bacteria</taxon>
        <taxon>Pseudomonadati</taxon>
        <taxon>Pseudomonadota</taxon>
        <taxon>Gammaproteobacteria</taxon>
        <taxon>Pseudomonadales</taxon>
        <taxon>Pseudomonadaceae</taxon>
        <taxon>Pseudomonas</taxon>
    </lineage>
</organism>
<dbReference type="PATRIC" id="fig|226910.6.peg.5563"/>
<evidence type="ECO:0000313" key="2">
    <source>
        <dbReference type="Proteomes" id="UP000031535"/>
    </source>
</evidence>
<dbReference type="AlphaFoldDB" id="A0A0C2HU78"/>
<accession>A0A0C2HU78</accession>
<dbReference type="EMBL" id="JXDG01000074">
    <property type="protein sequence ID" value="KIH80671.1"/>
    <property type="molecule type" value="Genomic_DNA"/>
</dbReference>
<reference evidence="1 2" key="1">
    <citation type="submission" date="2015-01" db="EMBL/GenBank/DDBJ databases">
        <title>Complete genome of Pseudomonas batumici UCM B-321 producer of the batumin antibiotic with strong antistaphilococcal and potential anticancer activity.</title>
        <authorList>
            <person name="Klochko V.V."/>
            <person name="Zelena L.B."/>
            <person name="Elena K.A."/>
            <person name="Reva O.N."/>
        </authorList>
    </citation>
    <scope>NUCLEOTIDE SEQUENCE [LARGE SCALE GENOMIC DNA]</scope>
    <source>
        <strain evidence="1 2">UCM B-321</strain>
    </source>
</reference>
<gene>
    <name evidence="1" type="ORF">UCMB321_5575</name>
</gene>
<evidence type="ECO:0000313" key="1">
    <source>
        <dbReference type="EMBL" id="KIH80671.1"/>
    </source>
</evidence>
<name>A0A0C2HU78_9PSED</name>
<proteinExistence type="predicted"/>